<evidence type="ECO:0000256" key="3">
    <source>
        <dbReference type="ARBA" id="ARBA00022642"/>
    </source>
</evidence>
<dbReference type="UniPathway" id="UPA00253">
    <property type="reaction ID" value="UER00332"/>
</dbReference>
<dbReference type="InterPro" id="IPR004821">
    <property type="entry name" value="Cyt_trans-like"/>
</dbReference>
<comment type="catalytic activity">
    <reaction evidence="9 10">
        <text>nicotinate beta-D-ribonucleotide + ATP + H(+) = deamido-NAD(+) + diphosphate</text>
        <dbReference type="Rhea" id="RHEA:22860"/>
        <dbReference type="ChEBI" id="CHEBI:15378"/>
        <dbReference type="ChEBI" id="CHEBI:30616"/>
        <dbReference type="ChEBI" id="CHEBI:33019"/>
        <dbReference type="ChEBI" id="CHEBI:57502"/>
        <dbReference type="ChEBI" id="CHEBI:58437"/>
        <dbReference type="EC" id="2.7.7.18"/>
    </reaction>
</comment>
<reference evidence="12 13" key="1">
    <citation type="journal article" date="2013" name="Genome Announc.">
        <title>Genome Sequence of Staphylococcus massiliensis Strain S46, Isolated from the Surface of Healthy Human Skin.</title>
        <authorList>
            <person name="Srivastav R."/>
            <person name="Singh A."/>
            <person name="Jangir P.K."/>
            <person name="Kumari C."/>
            <person name="Muduli S."/>
            <person name="Sharma R."/>
        </authorList>
    </citation>
    <scope>NUCLEOTIDE SEQUENCE [LARGE SCALE GENOMIC DNA]</scope>
    <source>
        <strain evidence="12 13">S46</strain>
    </source>
</reference>
<proteinExistence type="inferred from homology"/>
<dbReference type="GO" id="GO:0005524">
    <property type="term" value="F:ATP binding"/>
    <property type="evidence" value="ECO:0007669"/>
    <property type="project" value="UniProtKB-KW"/>
</dbReference>
<evidence type="ECO:0000256" key="7">
    <source>
        <dbReference type="ARBA" id="ARBA00022840"/>
    </source>
</evidence>
<dbReference type="Pfam" id="PF01467">
    <property type="entry name" value="CTP_transf_like"/>
    <property type="match status" value="1"/>
</dbReference>
<keyword evidence="8 10" id="KW-0520">NAD</keyword>
<keyword evidence="3 10" id="KW-0662">Pyridine nucleotide biosynthesis</keyword>
<dbReference type="EMBL" id="AMSQ01000004">
    <property type="protein sequence ID" value="EKU49933.1"/>
    <property type="molecule type" value="Genomic_DNA"/>
</dbReference>
<keyword evidence="5 10" id="KW-0548">Nucleotidyltransferase</keyword>
<gene>
    <name evidence="10 12" type="primary">nadD</name>
    <name evidence="12" type="ORF">C273_03525</name>
</gene>
<evidence type="ECO:0000256" key="2">
    <source>
        <dbReference type="ARBA" id="ARBA00005019"/>
    </source>
</evidence>
<sequence length="189" mass="22248">MKKIVIYGGQFNPLHTAHELVASEVYHHIQPDKFFFMPSYMSPLKTHQSQIDVKHRIQMVELAIRHLGFGECRLDEIERKGESYTYDTIKALTETYSDYAFYFVIGTDQYNQLDKWYHIDALKQLVTFVVVNREKETQEVEDGMIAISIPRFDISSTMIRERIQQHESIQLLVSKDIETYIKEASLYES</sequence>
<evidence type="ECO:0000256" key="8">
    <source>
        <dbReference type="ARBA" id="ARBA00023027"/>
    </source>
</evidence>
<dbReference type="RefSeq" id="WP_009382613.1">
    <property type="nucleotide sequence ID" value="NZ_AMSQ01000004.1"/>
</dbReference>
<comment type="pathway">
    <text evidence="2 10">Cofactor biosynthesis; NAD(+) biosynthesis; deamido-NAD(+) from nicotinate D-ribonucleotide: step 1/1.</text>
</comment>
<evidence type="ECO:0000256" key="9">
    <source>
        <dbReference type="ARBA" id="ARBA00048721"/>
    </source>
</evidence>
<comment type="function">
    <text evidence="1 10">Catalyzes the reversible adenylation of nicotinate mononucleotide (NaMN) to nicotinic acid adenine dinucleotide (NaAD).</text>
</comment>
<dbReference type="NCBIfam" id="NF000841">
    <property type="entry name" value="PRK00071.1-4"/>
    <property type="match status" value="1"/>
</dbReference>
<protein>
    <recommendedName>
        <fullName evidence="10">Probable nicotinate-nucleotide adenylyltransferase</fullName>
        <ecNumber evidence="10">2.7.7.18</ecNumber>
    </recommendedName>
    <alternativeName>
        <fullName evidence="10">Deamido-NAD(+) diphosphorylase</fullName>
    </alternativeName>
    <alternativeName>
        <fullName evidence="10">Deamido-NAD(+) pyrophosphorylase</fullName>
    </alternativeName>
    <alternativeName>
        <fullName evidence="10">Nicotinate mononucleotide adenylyltransferase</fullName>
        <shortName evidence="10">NaMN adenylyltransferase</shortName>
    </alternativeName>
</protein>
<dbReference type="AlphaFoldDB" id="K9AR84"/>
<dbReference type="Gene3D" id="3.40.50.620">
    <property type="entry name" value="HUPs"/>
    <property type="match status" value="1"/>
</dbReference>
<evidence type="ECO:0000256" key="4">
    <source>
        <dbReference type="ARBA" id="ARBA00022679"/>
    </source>
</evidence>
<dbReference type="GO" id="GO:0004515">
    <property type="term" value="F:nicotinate-nucleotide adenylyltransferase activity"/>
    <property type="evidence" value="ECO:0007669"/>
    <property type="project" value="UniProtKB-UniRule"/>
</dbReference>
<dbReference type="PANTHER" id="PTHR39321:SF3">
    <property type="entry name" value="PHOSPHOPANTETHEINE ADENYLYLTRANSFERASE"/>
    <property type="match status" value="1"/>
</dbReference>
<evidence type="ECO:0000256" key="6">
    <source>
        <dbReference type="ARBA" id="ARBA00022741"/>
    </source>
</evidence>
<evidence type="ECO:0000256" key="1">
    <source>
        <dbReference type="ARBA" id="ARBA00002324"/>
    </source>
</evidence>
<dbReference type="GO" id="GO:0009435">
    <property type="term" value="P:NAD+ biosynthetic process"/>
    <property type="evidence" value="ECO:0007669"/>
    <property type="project" value="UniProtKB-UniRule"/>
</dbReference>
<dbReference type="Proteomes" id="UP000009885">
    <property type="component" value="Unassembled WGS sequence"/>
</dbReference>
<dbReference type="SUPFAM" id="SSF52374">
    <property type="entry name" value="Nucleotidylyl transferase"/>
    <property type="match status" value="1"/>
</dbReference>
<keyword evidence="7 10" id="KW-0067">ATP-binding</keyword>
<evidence type="ECO:0000313" key="12">
    <source>
        <dbReference type="EMBL" id="EKU49933.1"/>
    </source>
</evidence>
<keyword evidence="6 10" id="KW-0547">Nucleotide-binding</keyword>
<keyword evidence="13" id="KW-1185">Reference proteome</keyword>
<name>K9AR84_9STAP</name>
<comment type="caution">
    <text evidence="12">The sequence shown here is derived from an EMBL/GenBank/DDBJ whole genome shotgun (WGS) entry which is preliminary data.</text>
</comment>
<organism evidence="12 13">
    <name type="scientific">Staphylococcus massiliensis S46</name>
    <dbReference type="NCBI Taxonomy" id="1229783"/>
    <lineage>
        <taxon>Bacteria</taxon>
        <taxon>Bacillati</taxon>
        <taxon>Bacillota</taxon>
        <taxon>Bacilli</taxon>
        <taxon>Bacillales</taxon>
        <taxon>Staphylococcaceae</taxon>
        <taxon>Staphylococcus</taxon>
    </lineage>
</organism>
<dbReference type="InterPro" id="IPR005248">
    <property type="entry name" value="NadD/NMNAT"/>
</dbReference>
<dbReference type="OrthoDB" id="5295945at2"/>
<evidence type="ECO:0000313" key="13">
    <source>
        <dbReference type="Proteomes" id="UP000009885"/>
    </source>
</evidence>
<dbReference type="PATRIC" id="fig|1229783.3.peg.710"/>
<evidence type="ECO:0000256" key="5">
    <source>
        <dbReference type="ARBA" id="ARBA00022695"/>
    </source>
</evidence>
<dbReference type="InterPro" id="IPR014729">
    <property type="entry name" value="Rossmann-like_a/b/a_fold"/>
</dbReference>
<evidence type="ECO:0000259" key="11">
    <source>
        <dbReference type="Pfam" id="PF01467"/>
    </source>
</evidence>
<dbReference type="PANTHER" id="PTHR39321">
    <property type="entry name" value="NICOTINATE-NUCLEOTIDE ADENYLYLTRANSFERASE-RELATED"/>
    <property type="match status" value="1"/>
</dbReference>
<evidence type="ECO:0000256" key="10">
    <source>
        <dbReference type="HAMAP-Rule" id="MF_00244"/>
    </source>
</evidence>
<dbReference type="EC" id="2.7.7.18" evidence="10"/>
<dbReference type="HAMAP" id="MF_00244">
    <property type="entry name" value="NaMN_adenylyltr"/>
    <property type="match status" value="1"/>
</dbReference>
<dbReference type="eggNOG" id="COG1057">
    <property type="taxonomic scope" value="Bacteria"/>
</dbReference>
<dbReference type="NCBIfam" id="TIGR00482">
    <property type="entry name" value="nicotinate (nicotinamide) nucleotide adenylyltransferase"/>
    <property type="match status" value="1"/>
</dbReference>
<dbReference type="STRING" id="1229783.C273_03525"/>
<keyword evidence="4 10" id="KW-0808">Transferase</keyword>
<dbReference type="CDD" id="cd02165">
    <property type="entry name" value="NMNAT"/>
    <property type="match status" value="1"/>
</dbReference>
<feature type="domain" description="Cytidyltransferase-like" evidence="11">
    <location>
        <begin position="6"/>
        <end position="162"/>
    </location>
</feature>
<accession>K9AR84</accession>
<dbReference type="NCBIfam" id="NF000840">
    <property type="entry name" value="PRK00071.1-3"/>
    <property type="match status" value="1"/>
</dbReference>
<comment type="similarity">
    <text evidence="10">Belongs to the NadD family.</text>
</comment>